<dbReference type="EMBL" id="DRWN01000058">
    <property type="protein sequence ID" value="HHK68861.1"/>
    <property type="molecule type" value="Genomic_DNA"/>
</dbReference>
<gene>
    <name evidence="12" type="ORF">ENM11_06900</name>
</gene>
<dbReference type="GO" id="GO:0070069">
    <property type="term" value="C:cytochrome complex"/>
    <property type="evidence" value="ECO:0007669"/>
    <property type="project" value="InterPro"/>
</dbReference>
<dbReference type="PANTHER" id="PTHR30365:SF14">
    <property type="entry name" value="CYTOCHROME BD MENAQUINOL OXIDASE SUBUNIT I-RELATED"/>
    <property type="match status" value="1"/>
</dbReference>
<feature type="transmembrane region" description="Helical" evidence="11">
    <location>
        <begin position="180"/>
        <end position="202"/>
    </location>
</feature>
<dbReference type="GO" id="GO:0009055">
    <property type="term" value="F:electron transfer activity"/>
    <property type="evidence" value="ECO:0007669"/>
    <property type="project" value="InterPro"/>
</dbReference>
<evidence type="ECO:0000256" key="6">
    <source>
        <dbReference type="ARBA" id="ARBA00022723"/>
    </source>
</evidence>
<keyword evidence="3" id="KW-1003">Cell membrane</keyword>
<dbReference type="GO" id="GO:0020037">
    <property type="term" value="F:heme binding"/>
    <property type="evidence" value="ECO:0007669"/>
    <property type="project" value="TreeGrafter"/>
</dbReference>
<comment type="caution">
    <text evidence="12">The sequence shown here is derived from an EMBL/GenBank/DDBJ whole genome shotgun (WGS) entry which is preliminary data.</text>
</comment>
<keyword evidence="5 11" id="KW-0812">Transmembrane</keyword>
<evidence type="ECO:0000256" key="8">
    <source>
        <dbReference type="ARBA" id="ARBA00022989"/>
    </source>
</evidence>
<reference evidence="12" key="1">
    <citation type="journal article" date="2020" name="mSystems">
        <title>Genome- and Community-Level Interaction Insights into Carbon Utilization and Element Cycling Functions of Hydrothermarchaeota in Hydrothermal Sediment.</title>
        <authorList>
            <person name="Zhou Z."/>
            <person name="Liu Y."/>
            <person name="Xu W."/>
            <person name="Pan J."/>
            <person name="Luo Z.H."/>
            <person name="Li M."/>
        </authorList>
    </citation>
    <scope>NUCLEOTIDE SEQUENCE [LARGE SCALE GENOMIC DNA]</scope>
    <source>
        <strain evidence="12">SpSt-1056</strain>
    </source>
</reference>
<dbReference type="GO" id="GO:0019646">
    <property type="term" value="P:aerobic electron transport chain"/>
    <property type="evidence" value="ECO:0007669"/>
    <property type="project" value="InterPro"/>
</dbReference>
<evidence type="ECO:0000313" key="12">
    <source>
        <dbReference type="EMBL" id="HHK68861.1"/>
    </source>
</evidence>
<keyword evidence="7" id="KW-0249">Electron transport</keyword>
<feature type="transmembrane region" description="Helical" evidence="11">
    <location>
        <begin position="93"/>
        <end position="115"/>
    </location>
</feature>
<feature type="transmembrane region" description="Helical" evidence="11">
    <location>
        <begin position="6"/>
        <end position="34"/>
    </location>
</feature>
<dbReference type="InterPro" id="IPR002585">
    <property type="entry name" value="Cyt-d_ubiquinol_oxidase_su_1"/>
</dbReference>
<dbReference type="PANTHER" id="PTHR30365">
    <property type="entry name" value="CYTOCHROME D UBIQUINOL OXIDASE"/>
    <property type="match status" value="1"/>
</dbReference>
<organism evidence="12">
    <name type="scientific">Caldiarchaeum subterraneum</name>
    <dbReference type="NCBI Taxonomy" id="311458"/>
    <lineage>
        <taxon>Archaea</taxon>
        <taxon>Nitrososphaerota</taxon>
        <taxon>Candidatus Caldarchaeales</taxon>
        <taxon>Candidatus Caldarchaeaceae</taxon>
        <taxon>Candidatus Caldarchaeum</taxon>
    </lineage>
</organism>
<evidence type="ECO:0000256" key="10">
    <source>
        <dbReference type="ARBA" id="ARBA00023136"/>
    </source>
</evidence>
<keyword evidence="4" id="KW-0349">Heme</keyword>
<keyword evidence="6" id="KW-0479">Metal-binding</keyword>
<evidence type="ECO:0000256" key="9">
    <source>
        <dbReference type="ARBA" id="ARBA00023004"/>
    </source>
</evidence>
<evidence type="ECO:0000256" key="1">
    <source>
        <dbReference type="ARBA" id="ARBA00004651"/>
    </source>
</evidence>
<feature type="transmembrane region" description="Helical" evidence="11">
    <location>
        <begin position="127"/>
        <end position="147"/>
    </location>
</feature>
<protein>
    <submittedName>
        <fullName evidence="12">Cytochrome oxidase subunit I</fullName>
    </submittedName>
</protein>
<dbReference type="GO" id="GO:0016682">
    <property type="term" value="F:oxidoreductase activity, acting on diphenols and related substances as donors, oxygen as acceptor"/>
    <property type="evidence" value="ECO:0007669"/>
    <property type="project" value="TreeGrafter"/>
</dbReference>
<sequence>MNGTELFVFSLLGIAVIIHIIFVNITMGTGFISAMARFLAWRRNDPSLEIMSRRVFKILVVHELFSGVWGTVITVVLAAFLPTLLAIAVDVMFFPLLIALSAIIIRIPTIALFWYTWGKIEPRIHSIIGFVMALSGFAVPMGFRYVFAEITYPHGVGLALQNLRDAARIEVFANPLYPPLILHTWAGALLVGGFITASFFAIKGNVSPKFLWIGLWHGIIFLAVQPFIGLWYLTSLNTYAPILYNNILGTATFNLLPMFGLKAVVFASLAAVSAFVWKKVKRGEGSVPRYAIALGPLAVLAVLAGEFINDAGRYPFLVLVKDAGLPLSVFSNLYIQIPYQLVFAILGVLVIFLGGFILTVYYALNKRFLVDMPEV</sequence>
<proteinExistence type="predicted"/>
<keyword evidence="10 11" id="KW-0472">Membrane</keyword>
<keyword evidence="2" id="KW-0813">Transport</keyword>
<feature type="transmembrane region" description="Helical" evidence="11">
    <location>
        <begin position="289"/>
        <end position="308"/>
    </location>
</feature>
<feature type="transmembrane region" description="Helical" evidence="11">
    <location>
        <begin position="341"/>
        <end position="364"/>
    </location>
</feature>
<evidence type="ECO:0000256" key="4">
    <source>
        <dbReference type="ARBA" id="ARBA00022617"/>
    </source>
</evidence>
<evidence type="ECO:0000256" key="7">
    <source>
        <dbReference type="ARBA" id="ARBA00022982"/>
    </source>
</evidence>
<dbReference type="Pfam" id="PF01654">
    <property type="entry name" value="Cyt_bd_oxida_I"/>
    <property type="match status" value="1"/>
</dbReference>
<keyword evidence="8 11" id="KW-1133">Transmembrane helix</keyword>
<feature type="transmembrane region" description="Helical" evidence="11">
    <location>
        <begin position="214"/>
        <end position="233"/>
    </location>
</feature>
<keyword evidence="9" id="KW-0408">Iron</keyword>
<feature type="transmembrane region" description="Helical" evidence="11">
    <location>
        <begin position="253"/>
        <end position="277"/>
    </location>
</feature>
<dbReference type="AlphaFoldDB" id="A0A7C5LD45"/>
<evidence type="ECO:0000256" key="2">
    <source>
        <dbReference type="ARBA" id="ARBA00022448"/>
    </source>
</evidence>
<dbReference type="GO" id="GO:0005886">
    <property type="term" value="C:plasma membrane"/>
    <property type="evidence" value="ECO:0007669"/>
    <property type="project" value="UniProtKB-SubCell"/>
</dbReference>
<comment type="subcellular location">
    <subcellularLocation>
        <location evidence="1">Cell membrane</location>
        <topology evidence="1">Multi-pass membrane protein</topology>
    </subcellularLocation>
</comment>
<evidence type="ECO:0000256" key="5">
    <source>
        <dbReference type="ARBA" id="ARBA00022692"/>
    </source>
</evidence>
<evidence type="ECO:0000256" key="11">
    <source>
        <dbReference type="SAM" id="Phobius"/>
    </source>
</evidence>
<name>A0A7C5LD45_CALS0</name>
<feature type="transmembrane region" description="Helical" evidence="11">
    <location>
        <begin position="55"/>
        <end position="81"/>
    </location>
</feature>
<dbReference type="GO" id="GO:0046872">
    <property type="term" value="F:metal ion binding"/>
    <property type="evidence" value="ECO:0007669"/>
    <property type="project" value="UniProtKB-KW"/>
</dbReference>
<evidence type="ECO:0000256" key="3">
    <source>
        <dbReference type="ARBA" id="ARBA00022475"/>
    </source>
</evidence>
<accession>A0A7C5LD45</accession>